<keyword evidence="1" id="KW-0808">Transferase</keyword>
<dbReference type="InterPro" id="IPR027417">
    <property type="entry name" value="P-loop_NTPase"/>
</dbReference>
<dbReference type="PANTHER" id="PTHR37816">
    <property type="entry name" value="YALI0E33011P"/>
    <property type="match status" value="1"/>
</dbReference>
<proteinExistence type="predicted"/>
<dbReference type="PANTHER" id="PTHR37816:SF1">
    <property type="entry name" value="TOXIN"/>
    <property type="match status" value="1"/>
</dbReference>
<name>A0A1R4IZA4_9MICO</name>
<dbReference type="Gene3D" id="3.40.50.300">
    <property type="entry name" value="P-loop containing nucleotide triphosphate hydrolases"/>
    <property type="match status" value="1"/>
</dbReference>
<keyword evidence="2" id="KW-1185">Reference proteome</keyword>
<dbReference type="OrthoDB" id="3199600at2"/>
<dbReference type="InterPro" id="IPR052922">
    <property type="entry name" value="Cytidylate_Kinase-2"/>
</dbReference>
<keyword evidence="1" id="KW-0418">Kinase</keyword>
<protein>
    <submittedName>
        <fullName evidence="1">Adenylate kinase</fullName>
        <ecNumber evidence="1">2.7.4.3</ecNumber>
    </submittedName>
</protein>
<dbReference type="EC" id="2.7.4.3" evidence="1"/>
<dbReference type="Proteomes" id="UP000196320">
    <property type="component" value="Unassembled WGS sequence"/>
</dbReference>
<gene>
    <name evidence="1" type="ORF">FM104_04560</name>
</gene>
<dbReference type="RefSeq" id="WP_087130293.1">
    <property type="nucleotide sequence ID" value="NZ_FUKO01000013.1"/>
</dbReference>
<dbReference type="AlphaFoldDB" id="A0A1R4IZA4"/>
<dbReference type="EMBL" id="FUKO01000013">
    <property type="protein sequence ID" value="SJN24723.1"/>
    <property type="molecule type" value="Genomic_DNA"/>
</dbReference>
<organism evidence="1 2">
    <name type="scientific">Microbacterium esteraromaticum</name>
    <dbReference type="NCBI Taxonomy" id="57043"/>
    <lineage>
        <taxon>Bacteria</taxon>
        <taxon>Bacillati</taxon>
        <taxon>Actinomycetota</taxon>
        <taxon>Actinomycetes</taxon>
        <taxon>Micrococcales</taxon>
        <taxon>Microbacteriaceae</taxon>
        <taxon>Microbacterium</taxon>
    </lineage>
</organism>
<sequence length="191" mass="22017">MFSADDPLPFAPQRILIAGVSGSGKTTFARRVGAVLSLPTYELDALHHGPGWTPRAGFLDDVRAFAASDTWVSEWQYTSKGVNDVLPPRADLVVWLDYPDRVVRARLWRRTLGRSILRRELWNGNREPTLWRLAMTTAPEENVLRWQTQTLGRWRELMPGYEGRFPHLAIVRLRHPRETDRWLDAMRAACE</sequence>
<dbReference type="GO" id="GO:0004017">
    <property type="term" value="F:AMP kinase activity"/>
    <property type="evidence" value="ECO:0007669"/>
    <property type="project" value="UniProtKB-EC"/>
</dbReference>
<evidence type="ECO:0000313" key="2">
    <source>
        <dbReference type="Proteomes" id="UP000196320"/>
    </source>
</evidence>
<reference evidence="1 2" key="1">
    <citation type="submission" date="2017-02" db="EMBL/GenBank/DDBJ databases">
        <authorList>
            <person name="Peterson S.W."/>
        </authorList>
    </citation>
    <scope>NUCLEOTIDE SEQUENCE [LARGE SCALE GENOMIC DNA]</scope>
    <source>
        <strain evidence="1 2">B Mb 05.01</strain>
    </source>
</reference>
<evidence type="ECO:0000313" key="1">
    <source>
        <dbReference type="EMBL" id="SJN24723.1"/>
    </source>
</evidence>
<dbReference type="SUPFAM" id="SSF52540">
    <property type="entry name" value="P-loop containing nucleoside triphosphate hydrolases"/>
    <property type="match status" value="1"/>
</dbReference>
<accession>A0A1R4IZA4</accession>